<name>A0A507EFH1_9FUNG</name>
<accession>A0A507EFH1</accession>
<gene>
    <name evidence="3" type="ORF">PhCBS80983_g00313</name>
</gene>
<evidence type="ECO:0000256" key="2">
    <source>
        <dbReference type="SAM" id="Phobius"/>
    </source>
</evidence>
<comment type="caution">
    <text evidence="3">The sequence shown here is derived from an EMBL/GenBank/DDBJ whole genome shotgun (WGS) entry which is preliminary data.</text>
</comment>
<reference evidence="3 4" key="1">
    <citation type="journal article" date="2019" name="Sci. Rep.">
        <title>Comparative genomics of chytrid fungi reveal insights into the obligate biotrophic and pathogenic lifestyle of Synchytrium endobioticum.</title>
        <authorList>
            <person name="van de Vossenberg B.T.L.H."/>
            <person name="Warris S."/>
            <person name="Nguyen H.D.T."/>
            <person name="van Gent-Pelzer M.P.E."/>
            <person name="Joly D.L."/>
            <person name="van de Geest H.C."/>
            <person name="Bonants P.J.M."/>
            <person name="Smith D.S."/>
            <person name="Levesque C.A."/>
            <person name="van der Lee T.A.J."/>
        </authorList>
    </citation>
    <scope>NUCLEOTIDE SEQUENCE [LARGE SCALE GENOMIC DNA]</scope>
    <source>
        <strain evidence="3 4">CBS 809.83</strain>
    </source>
</reference>
<evidence type="ECO:0000313" key="3">
    <source>
        <dbReference type="EMBL" id="TPX62564.1"/>
    </source>
</evidence>
<dbReference type="EMBL" id="QEAQ01000002">
    <property type="protein sequence ID" value="TPX62564.1"/>
    <property type="molecule type" value="Genomic_DNA"/>
</dbReference>
<feature type="transmembrane region" description="Helical" evidence="2">
    <location>
        <begin position="102"/>
        <end position="124"/>
    </location>
</feature>
<keyword evidence="2" id="KW-0472">Membrane</keyword>
<dbReference type="AlphaFoldDB" id="A0A507EFH1"/>
<keyword evidence="2" id="KW-1133">Transmembrane helix</keyword>
<feature type="compositionally biased region" description="Polar residues" evidence="1">
    <location>
        <begin position="236"/>
        <end position="250"/>
    </location>
</feature>
<sequence length="264" mass="29585">MASAMSTQMPCHVRLVCARCFRNVPRLSSASITSQVRFASSKSKRRPPAVIVHGSRQRENPKDKLGAADDYTFFGNVHHLGEGGRALVYTGSLNRWLGNFRYVAGATSAVSIVALPWLVSASVIPLEQTVSLVGVAGSLPWLAIYLLSNNYVTRLYRYPLAKGQPLSSQVLALETATLFGKVRETKVLISNLRYNPRWVNRVWQTAPDENGRTRDFFVDPKVVRDDPLLGQMWKQIQRQSPPTTSNSWFHRSSESDPLQKEKDI</sequence>
<evidence type="ECO:0000313" key="4">
    <source>
        <dbReference type="Proteomes" id="UP000318582"/>
    </source>
</evidence>
<keyword evidence="2" id="KW-0812">Transmembrane</keyword>
<keyword evidence="4" id="KW-1185">Reference proteome</keyword>
<feature type="region of interest" description="Disordered" evidence="1">
    <location>
        <begin position="236"/>
        <end position="264"/>
    </location>
</feature>
<feature type="region of interest" description="Disordered" evidence="1">
    <location>
        <begin position="38"/>
        <end position="63"/>
    </location>
</feature>
<dbReference type="Proteomes" id="UP000318582">
    <property type="component" value="Unassembled WGS sequence"/>
</dbReference>
<proteinExistence type="predicted"/>
<organism evidence="3 4">
    <name type="scientific">Powellomyces hirtus</name>
    <dbReference type="NCBI Taxonomy" id="109895"/>
    <lineage>
        <taxon>Eukaryota</taxon>
        <taxon>Fungi</taxon>
        <taxon>Fungi incertae sedis</taxon>
        <taxon>Chytridiomycota</taxon>
        <taxon>Chytridiomycota incertae sedis</taxon>
        <taxon>Chytridiomycetes</taxon>
        <taxon>Spizellomycetales</taxon>
        <taxon>Powellomycetaceae</taxon>
        <taxon>Powellomyces</taxon>
    </lineage>
</organism>
<evidence type="ECO:0000256" key="1">
    <source>
        <dbReference type="SAM" id="MobiDB-lite"/>
    </source>
</evidence>
<protein>
    <submittedName>
        <fullName evidence="3">Uncharacterized protein</fullName>
    </submittedName>
</protein>
<feature type="compositionally biased region" description="Basic and acidic residues" evidence="1">
    <location>
        <begin position="251"/>
        <end position="264"/>
    </location>
</feature>
<feature type="transmembrane region" description="Helical" evidence="2">
    <location>
        <begin position="130"/>
        <end position="148"/>
    </location>
</feature>